<feature type="chain" id="PRO_5012359422" description="Lipoprotein" evidence="1">
    <location>
        <begin position="25"/>
        <end position="68"/>
    </location>
</feature>
<dbReference type="AlphaFoldDB" id="A0A2A5C662"/>
<evidence type="ECO:0008006" key="4">
    <source>
        <dbReference type="Google" id="ProtNLM"/>
    </source>
</evidence>
<evidence type="ECO:0000313" key="3">
    <source>
        <dbReference type="Proteomes" id="UP000228987"/>
    </source>
</evidence>
<gene>
    <name evidence="2" type="ORF">COA71_14355</name>
</gene>
<protein>
    <recommendedName>
        <fullName evidence="4">Lipoprotein</fullName>
    </recommendedName>
</protein>
<dbReference type="EMBL" id="NVWI01000016">
    <property type="protein sequence ID" value="PCJ39297.1"/>
    <property type="molecule type" value="Genomic_DNA"/>
</dbReference>
<dbReference type="Proteomes" id="UP000228987">
    <property type="component" value="Unassembled WGS sequence"/>
</dbReference>
<proteinExistence type="predicted"/>
<evidence type="ECO:0000256" key="1">
    <source>
        <dbReference type="SAM" id="SignalP"/>
    </source>
</evidence>
<sequence length="68" mass="6980">MKITKNSIQFFLLILATVFSTSCATTVGMTAAAVTGAAISVGAAIITAPFKIIGAVGRDDDDETEDNN</sequence>
<keyword evidence="1" id="KW-0732">Signal</keyword>
<reference evidence="3" key="1">
    <citation type="submission" date="2017-08" db="EMBL/GenBank/DDBJ databases">
        <title>A dynamic microbial community with high functional redundancy inhabits the cold, oxic subseafloor aquifer.</title>
        <authorList>
            <person name="Tully B.J."/>
            <person name="Wheat C.G."/>
            <person name="Glazer B.T."/>
            <person name="Huber J.A."/>
        </authorList>
    </citation>
    <scope>NUCLEOTIDE SEQUENCE [LARGE SCALE GENOMIC DNA]</scope>
</reference>
<accession>A0A2A5C662</accession>
<name>A0A2A5C662_9GAMM</name>
<organism evidence="2 3">
    <name type="scientific">SAR86 cluster bacterium</name>
    <dbReference type="NCBI Taxonomy" id="2030880"/>
    <lineage>
        <taxon>Bacteria</taxon>
        <taxon>Pseudomonadati</taxon>
        <taxon>Pseudomonadota</taxon>
        <taxon>Gammaproteobacteria</taxon>
        <taxon>SAR86 cluster</taxon>
    </lineage>
</organism>
<dbReference type="PROSITE" id="PS51257">
    <property type="entry name" value="PROKAR_LIPOPROTEIN"/>
    <property type="match status" value="1"/>
</dbReference>
<feature type="signal peptide" evidence="1">
    <location>
        <begin position="1"/>
        <end position="24"/>
    </location>
</feature>
<comment type="caution">
    <text evidence="2">The sequence shown here is derived from an EMBL/GenBank/DDBJ whole genome shotgun (WGS) entry which is preliminary data.</text>
</comment>
<evidence type="ECO:0000313" key="2">
    <source>
        <dbReference type="EMBL" id="PCJ39297.1"/>
    </source>
</evidence>